<dbReference type="PROSITE" id="PS50885">
    <property type="entry name" value="HAMP"/>
    <property type="match status" value="2"/>
</dbReference>
<feature type="domain" description="Methyl-accepting transducer" evidence="6">
    <location>
        <begin position="320"/>
        <end position="549"/>
    </location>
</feature>
<dbReference type="SUPFAM" id="SSF58104">
    <property type="entry name" value="Methyl-accepting chemotaxis protein (MCP) signaling domain"/>
    <property type="match status" value="1"/>
</dbReference>
<dbReference type="PRINTS" id="PR00260">
    <property type="entry name" value="CHEMTRNSDUCR"/>
</dbReference>
<organism evidence="8 9">
    <name type="scientific">Novosphingobium indicum</name>
    <dbReference type="NCBI Taxonomy" id="462949"/>
    <lineage>
        <taxon>Bacteria</taxon>
        <taxon>Pseudomonadati</taxon>
        <taxon>Pseudomonadota</taxon>
        <taxon>Alphaproteobacteria</taxon>
        <taxon>Sphingomonadales</taxon>
        <taxon>Sphingomonadaceae</taxon>
        <taxon>Novosphingobium</taxon>
    </lineage>
</organism>
<dbReference type="InterPro" id="IPR051310">
    <property type="entry name" value="MCP_chemotaxis"/>
</dbReference>
<dbReference type="SUPFAM" id="SSF158472">
    <property type="entry name" value="HAMP domain-like"/>
    <property type="match status" value="1"/>
</dbReference>
<feature type="domain" description="HAMP" evidence="7">
    <location>
        <begin position="263"/>
        <end position="315"/>
    </location>
</feature>
<proteinExistence type="inferred from homology"/>
<dbReference type="Gene3D" id="6.10.340.10">
    <property type="match status" value="1"/>
</dbReference>
<dbReference type="InterPro" id="IPR003660">
    <property type="entry name" value="HAMP_dom"/>
</dbReference>
<comment type="caution">
    <text evidence="8">The sequence shown here is derived from an EMBL/GenBank/DDBJ whole genome shotgun (WGS) entry which is preliminary data.</text>
</comment>
<comment type="similarity">
    <text evidence="2">Belongs to the methyl-accepting chemotaxis (MCP) protein family.</text>
</comment>
<sequence length="599" mass="64471">MIKQQTRIGGRILTALVVLAMLATAFVIYEIRFGGPIQRKHSLNDEVLADILPPPAFVVEPYLQASLAAANPETGPEDLKRIREIQAEFNERKAYWATAPVPEEMRAQLNSTLGVADRFFATVDKHLAPAIASGQRERIDTVLNRDLTPIYQQQRAEVVKLVAMSRAFNAREMASDSFMVTLYLGFAALVAVVVIGSVQAGSAFIRRRIVNPLDETSRTIDALAAGNFHVTVQGLSSKDEFGATARAMEVFRNAGLAREEARKQQAHIVEVLSIGLDKLASKDLEFRIDEEFPPAYDALRRNYNVALDSFAKAMGTVRVGTSSVMNSISEIRAASDDLALRNQQQAASLEETAAAMRQVTTRVNESASGTIVAQETITQAQQHASEGGEVVRHAIDAMAAIEGSAQEIASIINLIDGIAFQTNLLALNAGVEAARAGDAGKGFAVVANEVRELAQRSADAAQEIKDLITKSADQVGAGVALVGQTGEKFGDIVGRVDDLHGLISTMADSARAQAADLQQVDNAVNATDRMTQQNAAMVEETTAATRSLEAEATALSKMMSTFRTRVRKSRPDIPGDTNRLRRDTMVGEDIGKPVSAQAA</sequence>
<evidence type="ECO:0000256" key="2">
    <source>
        <dbReference type="ARBA" id="ARBA00029447"/>
    </source>
</evidence>
<dbReference type="Pfam" id="PF00672">
    <property type="entry name" value="HAMP"/>
    <property type="match status" value="1"/>
</dbReference>
<protein>
    <submittedName>
        <fullName evidence="8">Methyl-accepting chemotaxis protein</fullName>
    </submittedName>
</protein>
<accession>A0ABQ2J9I6</accession>
<evidence type="ECO:0000259" key="6">
    <source>
        <dbReference type="PROSITE" id="PS50111"/>
    </source>
</evidence>
<dbReference type="Proteomes" id="UP000605099">
    <property type="component" value="Unassembled WGS sequence"/>
</dbReference>
<feature type="compositionally biased region" description="Basic and acidic residues" evidence="4">
    <location>
        <begin position="569"/>
        <end position="591"/>
    </location>
</feature>
<evidence type="ECO:0000313" key="8">
    <source>
        <dbReference type="EMBL" id="GGN41232.1"/>
    </source>
</evidence>
<name>A0ABQ2J9I6_9SPHN</name>
<reference evidence="9" key="1">
    <citation type="journal article" date="2019" name="Int. J. Syst. Evol. Microbiol.">
        <title>The Global Catalogue of Microorganisms (GCM) 10K type strain sequencing project: providing services to taxonomists for standard genome sequencing and annotation.</title>
        <authorList>
            <consortium name="The Broad Institute Genomics Platform"/>
            <consortium name="The Broad Institute Genome Sequencing Center for Infectious Disease"/>
            <person name="Wu L."/>
            <person name="Ma J."/>
        </authorList>
    </citation>
    <scope>NUCLEOTIDE SEQUENCE [LARGE SCALE GENOMIC DNA]</scope>
    <source>
        <strain evidence="9">CGMCC 1.6784</strain>
    </source>
</reference>
<keyword evidence="3" id="KW-0807">Transducer</keyword>
<feature type="domain" description="HAMP" evidence="7">
    <location>
        <begin position="207"/>
        <end position="260"/>
    </location>
</feature>
<dbReference type="PANTHER" id="PTHR43531:SF11">
    <property type="entry name" value="METHYL-ACCEPTING CHEMOTAXIS PROTEIN 3"/>
    <property type="match status" value="1"/>
</dbReference>
<dbReference type="CDD" id="cd06225">
    <property type="entry name" value="HAMP"/>
    <property type="match status" value="1"/>
</dbReference>
<dbReference type="Pfam" id="PF00015">
    <property type="entry name" value="MCPsignal"/>
    <property type="match status" value="1"/>
</dbReference>
<dbReference type="PROSITE" id="PS50111">
    <property type="entry name" value="CHEMOTAXIS_TRANSDUC_2"/>
    <property type="match status" value="1"/>
</dbReference>
<keyword evidence="5" id="KW-1133">Transmembrane helix</keyword>
<keyword evidence="9" id="KW-1185">Reference proteome</keyword>
<dbReference type="CDD" id="cd11386">
    <property type="entry name" value="MCP_signal"/>
    <property type="match status" value="1"/>
</dbReference>
<evidence type="ECO:0000256" key="5">
    <source>
        <dbReference type="SAM" id="Phobius"/>
    </source>
</evidence>
<dbReference type="InterPro" id="IPR004090">
    <property type="entry name" value="Chemotax_Me-accpt_rcpt"/>
</dbReference>
<dbReference type="InterPro" id="IPR004089">
    <property type="entry name" value="MCPsignal_dom"/>
</dbReference>
<keyword evidence="1" id="KW-0145">Chemotaxis</keyword>
<evidence type="ECO:0000259" key="7">
    <source>
        <dbReference type="PROSITE" id="PS50885"/>
    </source>
</evidence>
<evidence type="ECO:0000256" key="4">
    <source>
        <dbReference type="SAM" id="MobiDB-lite"/>
    </source>
</evidence>
<feature type="transmembrane region" description="Helical" evidence="5">
    <location>
        <begin position="178"/>
        <end position="198"/>
    </location>
</feature>
<feature type="region of interest" description="Disordered" evidence="4">
    <location>
        <begin position="565"/>
        <end position="599"/>
    </location>
</feature>
<dbReference type="EMBL" id="BMLK01000001">
    <property type="protein sequence ID" value="GGN41232.1"/>
    <property type="molecule type" value="Genomic_DNA"/>
</dbReference>
<evidence type="ECO:0000256" key="3">
    <source>
        <dbReference type="PROSITE-ProRule" id="PRU00284"/>
    </source>
</evidence>
<dbReference type="SMART" id="SM00304">
    <property type="entry name" value="HAMP"/>
    <property type="match status" value="2"/>
</dbReference>
<dbReference type="PANTHER" id="PTHR43531">
    <property type="entry name" value="PROTEIN ICFG"/>
    <property type="match status" value="1"/>
</dbReference>
<feature type="transmembrane region" description="Helical" evidence="5">
    <location>
        <begin position="12"/>
        <end position="29"/>
    </location>
</feature>
<dbReference type="Gene3D" id="1.10.287.950">
    <property type="entry name" value="Methyl-accepting chemotaxis protein"/>
    <property type="match status" value="1"/>
</dbReference>
<dbReference type="SMART" id="SM00283">
    <property type="entry name" value="MA"/>
    <property type="match status" value="1"/>
</dbReference>
<gene>
    <name evidence="8" type="ORF">GCM10011349_03060</name>
</gene>
<dbReference type="RefSeq" id="WP_188817532.1">
    <property type="nucleotide sequence ID" value="NZ_BMLK01000001.1"/>
</dbReference>
<evidence type="ECO:0000256" key="1">
    <source>
        <dbReference type="ARBA" id="ARBA00022500"/>
    </source>
</evidence>
<evidence type="ECO:0000313" key="9">
    <source>
        <dbReference type="Proteomes" id="UP000605099"/>
    </source>
</evidence>
<keyword evidence="5" id="KW-0472">Membrane</keyword>
<keyword evidence="5" id="KW-0812">Transmembrane</keyword>